<evidence type="ECO:0000313" key="3">
    <source>
        <dbReference type="Proteomes" id="UP000007880"/>
    </source>
</evidence>
<evidence type="ECO:0000259" key="1">
    <source>
        <dbReference type="Pfam" id="PF01909"/>
    </source>
</evidence>
<evidence type="ECO:0000313" key="2">
    <source>
        <dbReference type="EMBL" id="BAL99614.1"/>
    </source>
</evidence>
<dbReference type="HOGENOM" id="CLU_2107188_0_0_0"/>
<dbReference type="PATRIC" id="fig|926550.5.peg.1661"/>
<dbReference type="EMBL" id="AP012337">
    <property type="protein sequence ID" value="BAL99614.1"/>
    <property type="molecule type" value="Genomic_DNA"/>
</dbReference>
<keyword evidence="3" id="KW-1185">Reference proteome</keyword>
<accession>I0I2X7</accession>
<dbReference type="Pfam" id="PF01909">
    <property type="entry name" value="NTP_transf_2"/>
    <property type="match status" value="1"/>
</dbReference>
<dbReference type="AlphaFoldDB" id="I0I2X7"/>
<dbReference type="InterPro" id="IPR043519">
    <property type="entry name" value="NT_sf"/>
</dbReference>
<feature type="domain" description="Polymerase nucleotidyl transferase" evidence="1">
    <location>
        <begin position="35"/>
        <end position="68"/>
    </location>
</feature>
<reference evidence="2 3" key="1">
    <citation type="submission" date="2012-02" db="EMBL/GenBank/DDBJ databases">
        <title>Complete genome sequence of Caldilinea aerophila DSM 14535 (= NBRC 102666).</title>
        <authorList>
            <person name="Oguchi A."/>
            <person name="Hosoyama A."/>
            <person name="Sekine M."/>
            <person name="Fukai R."/>
            <person name="Kato Y."/>
            <person name="Nakamura S."/>
            <person name="Hanada S."/>
            <person name="Yamazaki S."/>
            <person name="Fujita N."/>
        </authorList>
    </citation>
    <scope>NUCLEOTIDE SEQUENCE [LARGE SCALE GENOMIC DNA]</scope>
    <source>
        <strain evidence="3">DSM 14535 / JCM 11387 / NBRC 104270 / STL-6-O1</strain>
    </source>
</reference>
<dbReference type="InterPro" id="IPR002934">
    <property type="entry name" value="Polymerase_NTP_transf_dom"/>
</dbReference>
<dbReference type="CDD" id="cd05403">
    <property type="entry name" value="NT_KNTase_like"/>
    <property type="match status" value="1"/>
</dbReference>
<dbReference type="RefSeq" id="WP_014432853.1">
    <property type="nucleotide sequence ID" value="NC_017079.1"/>
</dbReference>
<dbReference type="GO" id="GO:0016779">
    <property type="term" value="F:nucleotidyltransferase activity"/>
    <property type="evidence" value="ECO:0007669"/>
    <property type="project" value="InterPro"/>
</dbReference>
<proteinExistence type="predicted"/>
<dbReference type="eggNOG" id="COG1708">
    <property type="taxonomic scope" value="Bacteria"/>
</dbReference>
<name>I0I2X7_CALAS</name>
<gene>
    <name evidence="2" type="ordered locus">CLDAP_15750</name>
</gene>
<dbReference type="KEGG" id="cap:CLDAP_15750"/>
<dbReference type="Proteomes" id="UP000007880">
    <property type="component" value="Chromosome"/>
</dbReference>
<dbReference type="SUPFAM" id="SSF81301">
    <property type="entry name" value="Nucleotidyltransferase"/>
    <property type="match status" value="1"/>
</dbReference>
<dbReference type="Gene3D" id="3.30.460.10">
    <property type="entry name" value="Beta Polymerase, domain 2"/>
    <property type="match status" value="1"/>
</dbReference>
<organism evidence="2 3">
    <name type="scientific">Caldilinea aerophila (strain DSM 14535 / JCM 11387 / NBRC 104270 / STL-6-O1)</name>
    <dbReference type="NCBI Taxonomy" id="926550"/>
    <lineage>
        <taxon>Bacteria</taxon>
        <taxon>Bacillati</taxon>
        <taxon>Chloroflexota</taxon>
        <taxon>Caldilineae</taxon>
        <taxon>Caldilineales</taxon>
        <taxon>Caldilineaceae</taxon>
        <taxon>Caldilinea</taxon>
    </lineage>
</organism>
<protein>
    <recommendedName>
        <fullName evidence="1">Polymerase nucleotidyl transferase domain-containing protein</fullName>
    </recommendedName>
</protein>
<sequence length="121" mass="13546">MRQIESFGSVKAFSLNRDEVIQRLKEVSAAALATFPHLQEVRLIGSLATGSHTGTSDVDLLLQVNERIENPLEAIKPYFFFFSRHLDIGIDLLLYDKTIPAEMQPMLQGSILLASRSAKEE</sequence>
<dbReference type="OrthoDB" id="160196at2"/>